<feature type="transmembrane region" description="Helical" evidence="1">
    <location>
        <begin position="200"/>
        <end position="218"/>
    </location>
</feature>
<feature type="transmembrane region" description="Helical" evidence="1">
    <location>
        <begin position="40"/>
        <end position="63"/>
    </location>
</feature>
<dbReference type="EMBL" id="VAHF01000004">
    <property type="protein sequence ID" value="TXG62718.1"/>
    <property type="molecule type" value="Genomic_DNA"/>
</dbReference>
<dbReference type="PANTHER" id="PTHR46431">
    <property type="entry name" value="EXPRESSED PROTEIN"/>
    <property type="match status" value="1"/>
</dbReference>
<dbReference type="PANTHER" id="PTHR46431:SF4">
    <property type="entry name" value="ASSOCIATED GOLGI PROTEIN FAMILY, PUTATIVE-RELATED"/>
    <property type="match status" value="1"/>
</dbReference>
<reference evidence="4" key="1">
    <citation type="journal article" date="2019" name="Gigascience">
        <title>De novo genome assembly of the endangered Acer yangbiense, a plant species with extremely small populations endemic to Yunnan Province, China.</title>
        <authorList>
            <person name="Yang J."/>
            <person name="Wariss H.M."/>
            <person name="Tao L."/>
            <person name="Zhang R."/>
            <person name="Yun Q."/>
            <person name="Hollingsworth P."/>
            <person name="Dao Z."/>
            <person name="Luo G."/>
            <person name="Guo H."/>
            <person name="Ma Y."/>
            <person name="Sun W."/>
        </authorList>
    </citation>
    <scope>NUCLEOTIDE SEQUENCE [LARGE SCALE GENOMIC DNA]</scope>
    <source>
        <strain evidence="4">cv. Malutang</strain>
    </source>
</reference>
<dbReference type="Proteomes" id="UP000323000">
    <property type="component" value="Chromosome 4"/>
</dbReference>
<keyword evidence="4" id="KW-1185">Reference proteome</keyword>
<sequence length="291" mass="32689">MEDHKGDYERLGENSRCEVNGDVVPPNPINGKRWKRIVKWILLGMLLGILVIVFLKWIGPLFMSKVMVPFIGWEMETFSQRSRAILIFASMVIFPIVLLPSTPSMWLAGMTFGYGIGFLLVMAGVTVGVTLPYFIGSLFRNQINNGYLENYPEQALILRLAGQGNWFHQFQAIALIRVSPFPYPIFNYAVVATDVDYCPYLLGSLVGIVPDVLFALYSDLVFCNNALLVTVFLSGMLIRSLVDVSQDPADHPALQMILKVAGFCLAVAATVLIGIYTKRRLDRLRERELME</sequence>
<feature type="transmembrane region" description="Helical" evidence="1">
    <location>
        <begin position="225"/>
        <end position="242"/>
    </location>
</feature>
<dbReference type="OrthoDB" id="202840at2759"/>
<proteinExistence type="predicted"/>
<feature type="transmembrane region" description="Helical" evidence="1">
    <location>
        <begin position="83"/>
        <end position="100"/>
    </location>
</feature>
<name>A0A5C7I1A9_9ROSI</name>
<evidence type="ECO:0000256" key="1">
    <source>
        <dbReference type="SAM" id="Phobius"/>
    </source>
</evidence>
<gene>
    <name evidence="3" type="ORF">EZV62_009712</name>
</gene>
<feature type="transmembrane region" description="Helical" evidence="1">
    <location>
        <begin position="112"/>
        <end position="135"/>
    </location>
</feature>
<feature type="domain" description="VTT" evidence="2">
    <location>
        <begin position="99"/>
        <end position="217"/>
    </location>
</feature>
<keyword evidence="1" id="KW-0472">Membrane</keyword>
<organism evidence="3 4">
    <name type="scientific">Acer yangbiense</name>
    <dbReference type="NCBI Taxonomy" id="1000413"/>
    <lineage>
        <taxon>Eukaryota</taxon>
        <taxon>Viridiplantae</taxon>
        <taxon>Streptophyta</taxon>
        <taxon>Embryophyta</taxon>
        <taxon>Tracheophyta</taxon>
        <taxon>Spermatophyta</taxon>
        <taxon>Magnoliopsida</taxon>
        <taxon>eudicotyledons</taxon>
        <taxon>Gunneridae</taxon>
        <taxon>Pentapetalae</taxon>
        <taxon>rosids</taxon>
        <taxon>malvids</taxon>
        <taxon>Sapindales</taxon>
        <taxon>Sapindaceae</taxon>
        <taxon>Hippocastanoideae</taxon>
        <taxon>Acereae</taxon>
        <taxon>Acer</taxon>
    </lineage>
</organism>
<comment type="caution">
    <text evidence="3">The sequence shown here is derived from an EMBL/GenBank/DDBJ whole genome shotgun (WGS) entry which is preliminary data.</text>
</comment>
<protein>
    <recommendedName>
        <fullName evidence="2">VTT domain-containing protein</fullName>
    </recommendedName>
</protein>
<dbReference type="AlphaFoldDB" id="A0A5C7I1A9"/>
<feature type="transmembrane region" description="Helical" evidence="1">
    <location>
        <begin position="254"/>
        <end position="277"/>
    </location>
</feature>
<evidence type="ECO:0000313" key="4">
    <source>
        <dbReference type="Proteomes" id="UP000323000"/>
    </source>
</evidence>
<evidence type="ECO:0000313" key="3">
    <source>
        <dbReference type="EMBL" id="TXG62718.1"/>
    </source>
</evidence>
<keyword evidence="1" id="KW-1133">Transmembrane helix</keyword>
<keyword evidence="1" id="KW-0812">Transmembrane</keyword>
<accession>A0A5C7I1A9</accession>
<evidence type="ECO:0000259" key="2">
    <source>
        <dbReference type="Pfam" id="PF09335"/>
    </source>
</evidence>
<dbReference type="InterPro" id="IPR032816">
    <property type="entry name" value="VTT_dom"/>
</dbReference>
<dbReference type="Pfam" id="PF09335">
    <property type="entry name" value="VTT_dom"/>
    <property type="match status" value="1"/>
</dbReference>